<dbReference type="EMBL" id="CAJJDP010000121">
    <property type="protein sequence ID" value="CAD8200024.1"/>
    <property type="molecule type" value="Genomic_DNA"/>
</dbReference>
<feature type="region of interest" description="Disordered" evidence="1">
    <location>
        <begin position="440"/>
        <end position="464"/>
    </location>
</feature>
<feature type="region of interest" description="Disordered" evidence="1">
    <location>
        <begin position="341"/>
        <end position="369"/>
    </location>
</feature>
<accession>A0A8S1XGK3</accession>
<comment type="caution">
    <text evidence="2">The sequence shown here is derived from an EMBL/GenBank/DDBJ whole genome shotgun (WGS) entry which is preliminary data.</text>
</comment>
<feature type="compositionally biased region" description="Polar residues" evidence="1">
    <location>
        <begin position="440"/>
        <end position="449"/>
    </location>
</feature>
<sequence length="1052" mass="124806">MQIGKFKLDHLVEKNNECIIYRGSNQEDKFIIIQLNRQPLLKVELFNKHFQEELKLLFKYCQKPQIIPTDFPFQIPESETLDSELIEFPQIIEIHQTETHYYFILANCLQGQILTQEVDHPKTFLQIYTLYDYYYQEYLEGRIKDRDFALMRIFRSQDKLTLIDFGFACLQKQLPKKPWQVKLGELFNSLTQFKAKLKGKNLINTLLAGKIKWEEIRDFISISFGLNEIDQTLQENQSDRNSKITRQNSIHTKQQTQTLSMFPQEIITLNQNSSRKASPYNHSQKQQSRNSTMMQTRIISYGNQQKEHFQKIRQSLSPGFSATNRYPCRIFQIEQAIQETSPQARSVSRKAQHLSNNQKQPITKPLENQYEYRNRSTPREQIQYEQNQIQQLMGDQYLPIQEQQKQIQRKLISITTNQSQYEASSYAPTLIQRGQSLNEKQDGQFQQNNHELRPKSSRTQDQKQELKTLLRTSTRELQQPAQINKKSTQEYPVNRTINYSDTQSLFDNLEIKQVRKPQSRRNSIRKSSTNSIENIELSNGSTANQQRLIINNNLQNNRQMFKTPRDQRQMQYSFQNSPIENPHIKKQNPIMAQQQYQQYQDDVQNFQQKSKKNSAEEDNYEVCSYQPSFEQHQNKSKNQENVVLIKNNKQKEIEIEKYIDNVEQIQQNKQYQFQMSEKNEIPSFCQEKQKSNNQEIISQQQRTQNEVQIIKSPNQDQRITVESVDEYYKQPIIKKQNSFKLPPTPKADKATKEQFKIELQQNNYLQDNQQKEKSIQQNENVQKLQKIEDTPKSNLRSNLNDIEVAQLNIQEVKVKLDENEARRIAQIYENQLKKYDIIGKMVGGNVKYFQALKNFWIVPLFLCFKRMVSFRKLYEEGLKESVNFFDLDMEKVNQVDKIKNLQNKLTNDNKIVVQELESLYTQCQKTSQKFDSKELAKIQKFLNMDIQQDIKDIYFVYLYTQIFRTLQTLRIKCQSDNQKTKENLVLQASCLASLIISEMPFSSDKKFFDLDEFEKVTESQQYNQQLLEQYIKTKDEVIGHLKKRLITKGIKI</sequence>
<keyword evidence="3" id="KW-1185">Reference proteome</keyword>
<evidence type="ECO:0000313" key="3">
    <source>
        <dbReference type="Proteomes" id="UP000683925"/>
    </source>
</evidence>
<feature type="region of interest" description="Disordered" evidence="1">
    <location>
        <begin position="271"/>
        <end position="292"/>
    </location>
</feature>
<gene>
    <name evidence="2" type="ORF">POCTA_138.1.T1210009</name>
</gene>
<dbReference type="OMA" id="HQTETHY"/>
<feature type="compositionally biased region" description="Basic and acidic residues" evidence="1">
    <location>
        <begin position="450"/>
        <end position="464"/>
    </location>
</feature>
<evidence type="ECO:0000313" key="2">
    <source>
        <dbReference type="EMBL" id="CAD8200024.1"/>
    </source>
</evidence>
<dbReference type="Proteomes" id="UP000683925">
    <property type="component" value="Unassembled WGS sequence"/>
</dbReference>
<evidence type="ECO:0000256" key="1">
    <source>
        <dbReference type="SAM" id="MobiDB-lite"/>
    </source>
</evidence>
<protein>
    <submittedName>
        <fullName evidence="2">Uncharacterized protein</fullName>
    </submittedName>
</protein>
<reference evidence="2" key="1">
    <citation type="submission" date="2021-01" db="EMBL/GenBank/DDBJ databases">
        <authorList>
            <consortium name="Genoscope - CEA"/>
            <person name="William W."/>
        </authorList>
    </citation>
    <scope>NUCLEOTIDE SEQUENCE</scope>
</reference>
<name>A0A8S1XGK3_PAROT</name>
<dbReference type="OrthoDB" id="300389at2759"/>
<proteinExistence type="predicted"/>
<dbReference type="AlphaFoldDB" id="A0A8S1XGK3"/>
<organism evidence="2 3">
    <name type="scientific">Paramecium octaurelia</name>
    <dbReference type="NCBI Taxonomy" id="43137"/>
    <lineage>
        <taxon>Eukaryota</taxon>
        <taxon>Sar</taxon>
        <taxon>Alveolata</taxon>
        <taxon>Ciliophora</taxon>
        <taxon>Intramacronucleata</taxon>
        <taxon>Oligohymenophorea</taxon>
        <taxon>Peniculida</taxon>
        <taxon>Parameciidae</taxon>
        <taxon>Paramecium</taxon>
    </lineage>
</organism>